<feature type="domain" description="HTH hxlR-type" evidence="4">
    <location>
        <begin position="53"/>
        <end position="151"/>
    </location>
</feature>
<gene>
    <name evidence="5" type="ORF">ACFPCV_26185</name>
</gene>
<evidence type="ECO:0000313" key="5">
    <source>
        <dbReference type="EMBL" id="MFC4857000.1"/>
    </source>
</evidence>
<accession>A0ABV9S5L7</accession>
<dbReference type="PANTHER" id="PTHR33204">
    <property type="entry name" value="TRANSCRIPTIONAL REGULATOR, MARR FAMILY"/>
    <property type="match status" value="1"/>
</dbReference>
<protein>
    <submittedName>
        <fullName evidence="5">Winged helix-turn-helix transcriptional regulator</fullName>
    </submittedName>
</protein>
<dbReference type="PROSITE" id="PS51118">
    <property type="entry name" value="HTH_HXLR"/>
    <property type="match status" value="1"/>
</dbReference>
<keyword evidence="3" id="KW-0804">Transcription</keyword>
<reference evidence="6" key="1">
    <citation type="journal article" date="2019" name="Int. J. Syst. Evol. Microbiol.">
        <title>The Global Catalogue of Microorganisms (GCM) 10K type strain sequencing project: providing services to taxonomists for standard genome sequencing and annotation.</title>
        <authorList>
            <consortium name="The Broad Institute Genomics Platform"/>
            <consortium name="The Broad Institute Genome Sequencing Center for Infectious Disease"/>
            <person name="Wu L."/>
            <person name="Ma J."/>
        </authorList>
    </citation>
    <scope>NUCLEOTIDE SEQUENCE [LARGE SCALE GENOMIC DNA]</scope>
    <source>
        <strain evidence="6">ZS-22-S1</strain>
    </source>
</reference>
<dbReference type="Gene3D" id="1.10.10.10">
    <property type="entry name" value="Winged helix-like DNA-binding domain superfamily/Winged helix DNA-binding domain"/>
    <property type="match status" value="1"/>
</dbReference>
<dbReference type="Proteomes" id="UP001595859">
    <property type="component" value="Unassembled WGS sequence"/>
</dbReference>
<dbReference type="RefSeq" id="WP_378058992.1">
    <property type="nucleotide sequence ID" value="NZ_JBHSIS010000017.1"/>
</dbReference>
<proteinExistence type="predicted"/>
<dbReference type="SUPFAM" id="SSF55718">
    <property type="entry name" value="SCP-like"/>
    <property type="match status" value="1"/>
</dbReference>
<evidence type="ECO:0000256" key="2">
    <source>
        <dbReference type="ARBA" id="ARBA00023125"/>
    </source>
</evidence>
<keyword evidence="1" id="KW-0805">Transcription regulation</keyword>
<keyword evidence="2" id="KW-0238">DNA-binding</keyword>
<dbReference type="EMBL" id="JBHSIS010000017">
    <property type="protein sequence ID" value="MFC4857000.1"/>
    <property type="molecule type" value="Genomic_DNA"/>
</dbReference>
<dbReference type="SUPFAM" id="SSF46785">
    <property type="entry name" value="Winged helix' DNA-binding domain"/>
    <property type="match status" value="1"/>
</dbReference>
<dbReference type="Gene3D" id="3.30.1050.10">
    <property type="entry name" value="SCP2 sterol-binding domain"/>
    <property type="match status" value="1"/>
</dbReference>
<dbReference type="InterPro" id="IPR036390">
    <property type="entry name" value="WH_DNA-bd_sf"/>
</dbReference>
<evidence type="ECO:0000256" key="1">
    <source>
        <dbReference type="ARBA" id="ARBA00023015"/>
    </source>
</evidence>
<evidence type="ECO:0000256" key="3">
    <source>
        <dbReference type="ARBA" id="ARBA00023163"/>
    </source>
</evidence>
<dbReference type="Pfam" id="PF01638">
    <property type="entry name" value="HxlR"/>
    <property type="match status" value="1"/>
</dbReference>
<keyword evidence="6" id="KW-1185">Reference proteome</keyword>
<dbReference type="InterPro" id="IPR002577">
    <property type="entry name" value="HTH_HxlR"/>
</dbReference>
<evidence type="ECO:0000313" key="6">
    <source>
        <dbReference type="Proteomes" id="UP001595859"/>
    </source>
</evidence>
<dbReference type="PANTHER" id="PTHR33204:SF18">
    <property type="entry name" value="TRANSCRIPTIONAL REGULATORY PROTEIN"/>
    <property type="match status" value="1"/>
</dbReference>
<evidence type="ECO:0000259" key="4">
    <source>
        <dbReference type="PROSITE" id="PS51118"/>
    </source>
</evidence>
<sequence length="266" mass="28510">MTESNWKVVVDSDRLTISSDAFTFTTNGMDPLQLETVVADLQSAVRGTYGQYCGLAQAAEMVGERWGFLIVRDLLAGPKSAAELHAGLPKLSVKLLSRRLNELEYTGVVRPAADADDQGEERYELTEYGRAAEDAVLSFGRWGAAALAKPRPDDIVTDASLTIALRAMFVAEAARDVHTSYEVHIGGHVLHLHIDDGTLKVGLGPLPGADSVLRLGVALQGLVTGQTTVADVLSSGAVSIEGDPELFTDFVTMFQLPRIPSPKVHV</sequence>
<dbReference type="InterPro" id="IPR036388">
    <property type="entry name" value="WH-like_DNA-bd_sf"/>
</dbReference>
<organism evidence="5 6">
    <name type="scientific">Actinophytocola glycyrrhizae</name>
    <dbReference type="NCBI Taxonomy" id="2044873"/>
    <lineage>
        <taxon>Bacteria</taxon>
        <taxon>Bacillati</taxon>
        <taxon>Actinomycetota</taxon>
        <taxon>Actinomycetes</taxon>
        <taxon>Pseudonocardiales</taxon>
        <taxon>Pseudonocardiaceae</taxon>
    </lineage>
</organism>
<name>A0ABV9S5L7_9PSEU</name>
<dbReference type="InterPro" id="IPR036527">
    <property type="entry name" value="SCP2_sterol-bd_dom_sf"/>
</dbReference>
<comment type="caution">
    <text evidence="5">The sequence shown here is derived from an EMBL/GenBank/DDBJ whole genome shotgun (WGS) entry which is preliminary data.</text>
</comment>